<accession>A0A6J5XTE8</accession>
<reference evidence="3" key="1">
    <citation type="journal article" date="2020" name="Genome Biol.">
        <title>Gamete binning: chromosome-level and haplotype-resolved genome assembly enabled by high-throughput single-cell sequencing of gamete genomes.</title>
        <authorList>
            <person name="Campoy J.A."/>
            <person name="Sun H."/>
            <person name="Goel M."/>
            <person name="Jiao W.-B."/>
            <person name="Folz-Donahue K."/>
            <person name="Wang N."/>
            <person name="Rubio M."/>
            <person name="Liu C."/>
            <person name="Kukat C."/>
            <person name="Ruiz D."/>
            <person name="Huettel B."/>
            <person name="Schneeberger K."/>
        </authorList>
    </citation>
    <scope>NUCLEOTIDE SEQUENCE [LARGE SCALE GENOMIC DNA]</scope>
    <source>
        <strain evidence="3">cv. Rojo Pasion</strain>
    </source>
</reference>
<dbReference type="OrthoDB" id="10379214at2759"/>
<protein>
    <submittedName>
        <fullName evidence="2">Uncharacterized protein</fullName>
    </submittedName>
</protein>
<evidence type="ECO:0000256" key="1">
    <source>
        <dbReference type="SAM" id="MobiDB-lite"/>
    </source>
</evidence>
<dbReference type="EMBL" id="CAEKKB010000007">
    <property type="protein sequence ID" value="CAB4317070.1"/>
    <property type="molecule type" value="Genomic_DNA"/>
</dbReference>
<gene>
    <name evidence="2" type="ORF">ORAREDHAP_LOCUS43690</name>
</gene>
<sequence length="81" mass="8692">MPVKYKAGPSGVDKDAKQSDGADFTMKPVDGSDASPAFKLDLPEKGLDAVDVEVNSLAVKVEKVDEVENPNYELCKNIPIL</sequence>
<keyword evidence="3" id="KW-1185">Reference proteome</keyword>
<name>A0A6J5XTE8_PRUAR</name>
<dbReference type="AlphaFoldDB" id="A0A6J5XTE8"/>
<proteinExistence type="predicted"/>
<evidence type="ECO:0000313" key="3">
    <source>
        <dbReference type="Proteomes" id="UP000507245"/>
    </source>
</evidence>
<organism evidence="2 3">
    <name type="scientific">Prunus armeniaca</name>
    <name type="common">Apricot</name>
    <name type="synonym">Armeniaca vulgaris</name>
    <dbReference type="NCBI Taxonomy" id="36596"/>
    <lineage>
        <taxon>Eukaryota</taxon>
        <taxon>Viridiplantae</taxon>
        <taxon>Streptophyta</taxon>
        <taxon>Embryophyta</taxon>
        <taxon>Tracheophyta</taxon>
        <taxon>Spermatophyta</taxon>
        <taxon>Magnoliopsida</taxon>
        <taxon>eudicotyledons</taxon>
        <taxon>Gunneridae</taxon>
        <taxon>Pentapetalae</taxon>
        <taxon>rosids</taxon>
        <taxon>fabids</taxon>
        <taxon>Rosales</taxon>
        <taxon>Rosaceae</taxon>
        <taxon>Amygdaloideae</taxon>
        <taxon>Amygdaleae</taxon>
        <taxon>Prunus</taxon>
    </lineage>
</organism>
<feature type="region of interest" description="Disordered" evidence="1">
    <location>
        <begin position="1"/>
        <end position="37"/>
    </location>
</feature>
<evidence type="ECO:0000313" key="2">
    <source>
        <dbReference type="EMBL" id="CAB4317070.1"/>
    </source>
</evidence>
<dbReference type="Proteomes" id="UP000507245">
    <property type="component" value="Unassembled WGS sequence"/>
</dbReference>